<evidence type="ECO:0000313" key="1">
    <source>
        <dbReference type="EMBL" id="MBO0948674.1"/>
    </source>
</evidence>
<dbReference type="Proteomes" id="UP000664628">
    <property type="component" value="Unassembled WGS sequence"/>
</dbReference>
<proteinExistence type="predicted"/>
<keyword evidence="2" id="KW-1185">Reference proteome</keyword>
<organism evidence="1 2">
    <name type="scientific">Fibrella forsythiae</name>
    <dbReference type="NCBI Taxonomy" id="2817061"/>
    <lineage>
        <taxon>Bacteria</taxon>
        <taxon>Pseudomonadati</taxon>
        <taxon>Bacteroidota</taxon>
        <taxon>Cytophagia</taxon>
        <taxon>Cytophagales</taxon>
        <taxon>Spirosomataceae</taxon>
        <taxon>Fibrella</taxon>
    </lineage>
</organism>
<dbReference type="SUPFAM" id="SSF58104">
    <property type="entry name" value="Methyl-accepting chemotaxis protein (MCP) signaling domain"/>
    <property type="match status" value="1"/>
</dbReference>
<protein>
    <submittedName>
        <fullName evidence="1">Uncharacterized protein</fullName>
    </submittedName>
</protein>
<accession>A0ABS3JHE8</accession>
<dbReference type="EMBL" id="JAFMYW010000002">
    <property type="protein sequence ID" value="MBO0948674.1"/>
    <property type="molecule type" value="Genomic_DNA"/>
</dbReference>
<gene>
    <name evidence="1" type="ORF">J2I46_08795</name>
</gene>
<reference evidence="1 2" key="1">
    <citation type="submission" date="2021-03" db="EMBL/GenBank/DDBJ databases">
        <title>Fibrella sp. HMF5405 genome sequencing and assembly.</title>
        <authorList>
            <person name="Kang H."/>
            <person name="Kim H."/>
            <person name="Bae S."/>
            <person name="Joh K."/>
        </authorList>
    </citation>
    <scope>NUCLEOTIDE SEQUENCE [LARGE SCALE GENOMIC DNA]</scope>
    <source>
        <strain evidence="1 2">HMF5405</strain>
    </source>
</reference>
<dbReference type="RefSeq" id="WP_207328630.1">
    <property type="nucleotide sequence ID" value="NZ_JAFMYW010000002.1"/>
</dbReference>
<comment type="caution">
    <text evidence="1">The sequence shown here is derived from an EMBL/GenBank/DDBJ whole genome shotgun (WGS) entry which is preliminary data.</text>
</comment>
<sequence>MAQAYPQTILQNTLQTLSKSDAQPSSGADLIKDWQSALKNTDGAEEVHQQLTDLYDELLNPTPDNHRVKHLLNTLAGQTQLLARNADTETGDNLTKLADSLRSFSTDLNRIGDDSQLAENQTEDGTIYDLYNPGDRAQKMFIDTLETLAGGAVASTPEQGATMVEDWITVVRSDVSTQWIEAPLGQLRDALNTGDLRSAERLLRELAGTVQEYANNNPDGPFSKDLTNLATALISFSGPLS</sequence>
<name>A0ABS3JHE8_9BACT</name>
<evidence type="ECO:0000313" key="2">
    <source>
        <dbReference type="Proteomes" id="UP000664628"/>
    </source>
</evidence>